<accession>A0A6P6Y147</accession>
<evidence type="ECO:0000256" key="6">
    <source>
        <dbReference type="ARBA" id="ARBA00023136"/>
    </source>
</evidence>
<dbReference type="InParanoid" id="A0A6P6Y147"/>
<evidence type="ECO:0000313" key="11">
    <source>
        <dbReference type="Proteomes" id="UP000515146"/>
    </source>
</evidence>
<dbReference type="KEGG" id="dpte:113793378"/>
<dbReference type="CDD" id="cd06530">
    <property type="entry name" value="S26_SPase_I"/>
    <property type="match status" value="1"/>
</dbReference>
<dbReference type="FunCoup" id="A0A6P6Y147">
    <property type="interactions" value="1027"/>
</dbReference>
<evidence type="ECO:0000256" key="5">
    <source>
        <dbReference type="ARBA" id="ARBA00023128"/>
    </source>
</evidence>
<dbReference type="NCBIfam" id="TIGR02227">
    <property type="entry name" value="sigpep_I_bact"/>
    <property type="match status" value="1"/>
</dbReference>
<evidence type="ECO:0000259" key="10">
    <source>
        <dbReference type="Pfam" id="PF10502"/>
    </source>
</evidence>
<protein>
    <recommendedName>
        <fullName evidence="9">Mitochondrial inner membrane protease subunit</fullName>
        <ecNumber evidence="9">3.4.21.-</ecNumber>
    </recommendedName>
</protein>
<evidence type="ECO:0000256" key="7">
    <source>
        <dbReference type="ARBA" id="ARBA00038445"/>
    </source>
</evidence>
<comment type="similarity">
    <text evidence="7">Belongs to the peptidase S26 family. IMP1 subfamily.</text>
</comment>
<dbReference type="GO" id="GO:0042720">
    <property type="term" value="C:mitochondrial inner membrane peptidase complex"/>
    <property type="evidence" value="ECO:0007669"/>
    <property type="project" value="TreeGrafter"/>
</dbReference>
<dbReference type="InterPro" id="IPR052064">
    <property type="entry name" value="Mito_IMP1_subunit"/>
</dbReference>
<dbReference type="PRINTS" id="PR00727">
    <property type="entry name" value="LEADERPTASE"/>
</dbReference>
<evidence type="ECO:0000256" key="4">
    <source>
        <dbReference type="ARBA" id="ARBA00022801"/>
    </source>
</evidence>
<evidence type="ECO:0000256" key="8">
    <source>
        <dbReference type="PIRSR" id="PIRSR600223-1"/>
    </source>
</evidence>
<evidence type="ECO:0000256" key="1">
    <source>
        <dbReference type="ARBA" id="ARBA00004273"/>
    </source>
</evidence>
<keyword evidence="3 9" id="KW-0999">Mitochondrion inner membrane</keyword>
<dbReference type="Pfam" id="PF10502">
    <property type="entry name" value="Peptidase_S26"/>
    <property type="match status" value="2"/>
</dbReference>
<feature type="domain" description="Peptidase S26" evidence="10">
    <location>
        <begin position="56"/>
        <end position="142"/>
    </location>
</feature>
<dbReference type="InterPro" id="IPR036286">
    <property type="entry name" value="LexA/Signal_pep-like_sf"/>
</dbReference>
<dbReference type="AlphaFoldDB" id="A0A6P6Y147"/>
<dbReference type="PANTHER" id="PTHR12383">
    <property type="entry name" value="PROTEASE FAMILY S26 MITOCHONDRIAL INNER MEMBRANE PROTEASE-RELATED"/>
    <property type="match status" value="1"/>
</dbReference>
<organism evidence="11 12">
    <name type="scientific">Dermatophagoides pteronyssinus</name>
    <name type="common">European house dust mite</name>
    <dbReference type="NCBI Taxonomy" id="6956"/>
    <lineage>
        <taxon>Eukaryota</taxon>
        <taxon>Metazoa</taxon>
        <taxon>Ecdysozoa</taxon>
        <taxon>Arthropoda</taxon>
        <taxon>Chelicerata</taxon>
        <taxon>Arachnida</taxon>
        <taxon>Acari</taxon>
        <taxon>Acariformes</taxon>
        <taxon>Sarcoptiformes</taxon>
        <taxon>Astigmata</taxon>
        <taxon>Psoroptidia</taxon>
        <taxon>Analgoidea</taxon>
        <taxon>Pyroglyphidae</taxon>
        <taxon>Dermatophagoidinae</taxon>
        <taxon>Dermatophagoides</taxon>
    </lineage>
</organism>
<dbReference type="Proteomes" id="UP000515146">
    <property type="component" value="Unplaced"/>
</dbReference>
<name>A0A6P6Y147_DERPT</name>
<dbReference type="InterPro" id="IPR000223">
    <property type="entry name" value="Pept_S26A_signal_pept_1"/>
</dbReference>
<gene>
    <name evidence="12" type="primary">LOC113793378</name>
</gene>
<dbReference type="RefSeq" id="XP_027199203.1">
    <property type="nucleotide sequence ID" value="XM_027343402.1"/>
</dbReference>
<dbReference type="GO" id="GO:0006465">
    <property type="term" value="P:signal peptide processing"/>
    <property type="evidence" value="ECO:0007669"/>
    <property type="project" value="InterPro"/>
</dbReference>
<feature type="active site" evidence="8">
    <location>
        <position position="86"/>
    </location>
</feature>
<keyword evidence="4 9" id="KW-0378">Hydrolase</keyword>
<dbReference type="EC" id="3.4.21.-" evidence="9"/>
<feature type="domain" description="Peptidase S26" evidence="10">
    <location>
        <begin position="147"/>
        <end position="192"/>
    </location>
</feature>
<dbReference type="SUPFAM" id="SSF51306">
    <property type="entry name" value="LexA/Signal peptidase"/>
    <property type="match status" value="1"/>
</dbReference>
<comment type="subunit">
    <text evidence="2">Heterodimer of 2 subunits, IMMPL1 and IMMPL2.</text>
</comment>
<evidence type="ECO:0000313" key="12">
    <source>
        <dbReference type="RefSeq" id="XP_027199203.1"/>
    </source>
</evidence>
<evidence type="ECO:0000256" key="2">
    <source>
        <dbReference type="ARBA" id="ARBA00011805"/>
    </source>
</evidence>
<dbReference type="InterPro" id="IPR019533">
    <property type="entry name" value="Peptidase_S26"/>
</dbReference>
<dbReference type="OMA" id="PHQFICK"/>
<keyword evidence="9" id="KW-0645">Protease</keyword>
<dbReference type="GeneID" id="113793378"/>
<evidence type="ECO:0000256" key="3">
    <source>
        <dbReference type="ARBA" id="ARBA00022792"/>
    </source>
</evidence>
<keyword evidence="11" id="KW-1185">Reference proteome</keyword>
<keyword evidence="5 9" id="KW-0496">Mitochondrion</keyword>
<dbReference type="GO" id="GO:0004252">
    <property type="term" value="F:serine-type endopeptidase activity"/>
    <property type="evidence" value="ECO:0007669"/>
    <property type="project" value="InterPro"/>
</dbReference>
<evidence type="ECO:0000256" key="9">
    <source>
        <dbReference type="RuleBase" id="RU362041"/>
    </source>
</evidence>
<feature type="active site" evidence="8">
    <location>
        <position position="131"/>
    </location>
</feature>
<proteinExistence type="inferred from homology"/>
<dbReference type="OrthoDB" id="308440at2759"/>
<dbReference type="GO" id="GO:0006627">
    <property type="term" value="P:protein processing involved in protein targeting to mitochondrion"/>
    <property type="evidence" value="ECO:0007669"/>
    <property type="project" value="TreeGrafter"/>
</dbReference>
<dbReference type="Gene3D" id="2.10.109.10">
    <property type="entry name" value="Umud Fragment, subunit A"/>
    <property type="match status" value="1"/>
</dbReference>
<dbReference type="PANTHER" id="PTHR12383:SF16">
    <property type="entry name" value="MITOCHONDRIAL INNER MEMBRANE PROTEASE SUBUNIT 1"/>
    <property type="match status" value="1"/>
</dbReference>
<reference evidence="12" key="1">
    <citation type="submission" date="2025-08" db="UniProtKB">
        <authorList>
            <consortium name="RefSeq"/>
        </authorList>
    </citation>
    <scope>IDENTIFICATION</scope>
    <source>
        <strain evidence="12">Airmid</strain>
    </source>
</reference>
<comment type="subcellular location">
    <subcellularLocation>
        <location evidence="1 9">Mitochondrion inner membrane</location>
    </subcellularLocation>
</comment>
<keyword evidence="6" id="KW-0472">Membrane</keyword>
<sequence>MMIIKMNFLYWTTKVIRMNFHTTRNYRQLTKSLNATKKLFVYNDKQNIIGTFDKLKNAIRTFTVVVATTWCITRYFAEPILLQGPSMEPTILHNDIIIAEKYTAAFHRNDYKRGDIVVVRSPMNPHQFICKRIAAMPGDIISERFHFSNYRQTVQKGHVWLMGDNKTNSTDSREFGALPMGLIIGRVIYRIWPLNRIENLKNQFVESNKKDF</sequence>